<proteinExistence type="predicted"/>
<reference evidence="2" key="1">
    <citation type="submission" date="2021-05" db="EMBL/GenBank/DDBJ databases">
        <authorList>
            <person name="Alioto T."/>
            <person name="Alioto T."/>
            <person name="Gomez Garrido J."/>
        </authorList>
    </citation>
    <scope>NUCLEOTIDE SEQUENCE</scope>
</reference>
<dbReference type="AlphaFoldDB" id="A0A8D8AU44"/>
<feature type="region of interest" description="Disordered" evidence="1">
    <location>
        <begin position="1"/>
        <end position="33"/>
    </location>
</feature>
<dbReference type="EMBL" id="HBUE01048494">
    <property type="protein sequence ID" value="CAG6463538.1"/>
    <property type="molecule type" value="Transcribed_RNA"/>
</dbReference>
<feature type="compositionally biased region" description="Polar residues" evidence="1">
    <location>
        <begin position="21"/>
        <end position="32"/>
    </location>
</feature>
<evidence type="ECO:0000313" key="2">
    <source>
        <dbReference type="EMBL" id="CAG6463538.1"/>
    </source>
</evidence>
<name>A0A8D8AU44_CULPI</name>
<protein>
    <submittedName>
        <fullName evidence="2">(northern house mosquito) hypothetical protein</fullName>
    </submittedName>
</protein>
<sequence length="127" mass="14310">METHSPGWRQSRAVANRQRGDINQTKVTTTTGWEKPGKLEQQAGLVFLAGFEDNRLYRGRRYWLVSSSIVSRISWIGECLNQVQSTPKDPLSRQRFGHVRRTARKPAITAKFLVIVPCKGAAMANQG</sequence>
<accession>A0A8D8AU44</accession>
<organism evidence="2">
    <name type="scientific">Culex pipiens</name>
    <name type="common">House mosquito</name>
    <dbReference type="NCBI Taxonomy" id="7175"/>
    <lineage>
        <taxon>Eukaryota</taxon>
        <taxon>Metazoa</taxon>
        <taxon>Ecdysozoa</taxon>
        <taxon>Arthropoda</taxon>
        <taxon>Hexapoda</taxon>
        <taxon>Insecta</taxon>
        <taxon>Pterygota</taxon>
        <taxon>Neoptera</taxon>
        <taxon>Endopterygota</taxon>
        <taxon>Diptera</taxon>
        <taxon>Nematocera</taxon>
        <taxon>Culicoidea</taxon>
        <taxon>Culicidae</taxon>
        <taxon>Culicinae</taxon>
        <taxon>Culicini</taxon>
        <taxon>Culex</taxon>
        <taxon>Culex</taxon>
    </lineage>
</organism>
<evidence type="ECO:0000256" key="1">
    <source>
        <dbReference type="SAM" id="MobiDB-lite"/>
    </source>
</evidence>